<organism evidence="1 2">
    <name type="scientific">Candidatus Nitronauta litoralis</name>
    <dbReference type="NCBI Taxonomy" id="2705533"/>
    <lineage>
        <taxon>Bacteria</taxon>
        <taxon>Pseudomonadati</taxon>
        <taxon>Nitrospinota/Tectimicrobiota group</taxon>
        <taxon>Nitrospinota</taxon>
        <taxon>Nitrospinia</taxon>
        <taxon>Nitrospinales</taxon>
        <taxon>Nitrospinaceae</taxon>
        <taxon>Candidatus Nitronauta</taxon>
    </lineage>
</organism>
<dbReference type="EMBL" id="CP048685">
    <property type="protein sequence ID" value="QPJ63335.1"/>
    <property type="molecule type" value="Genomic_DNA"/>
</dbReference>
<dbReference type="KEGG" id="nli:G3M70_16205"/>
<accession>A0A7T0G191</accession>
<dbReference type="AlphaFoldDB" id="A0A7T0G191"/>
<protein>
    <submittedName>
        <fullName evidence="1">Uncharacterized protein</fullName>
    </submittedName>
</protein>
<name>A0A7T0G191_9BACT</name>
<evidence type="ECO:0000313" key="2">
    <source>
        <dbReference type="Proteomes" id="UP000594688"/>
    </source>
</evidence>
<gene>
    <name evidence="1" type="ORF">G3M70_16205</name>
</gene>
<sequence>MNNISIALYLFLIAGCSSTPENTGTASEIPNPINEVFHNPIPKNYVLGYKTLNGNMELKEYVPRGETSENWTEMITVQTYLGMVQTSPRKYASLIKGMGKRVCPGIKSTVGKATIQNGYEVYNWKQVCNLNPNTNRVEATLIKAIAGYENFYTIQKAWAYYPTEKETLTWKHFLDSTTVCDTGLPDRPCPKNSPREQPVE</sequence>
<evidence type="ECO:0000313" key="1">
    <source>
        <dbReference type="EMBL" id="QPJ63335.1"/>
    </source>
</evidence>
<reference evidence="1 2" key="1">
    <citation type="submission" date="2020-02" db="EMBL/GenBank/DDBJ databases">
        <title>Genomic and physiological characterization of two novel Nitrospinaceae genera.</title>
        <authorList>
            <person name="Mueller A.J."/>
            <person name="Jung M.-Y."/>
            <person name="Strachan C.R."/>
            <person name="Herbold C.W."/>
            <person name="Kirkegaard R.H."/>
            <person name="Daims H."/>
        </authorList>
    </citation>
    <scope>NUCLEOTIDE SEQUENCE [LARGE SCALE GENOMIC DNA]</scope>
    <source>
        <strain evidence="1">EB</strain>
    </source>
</reference>
<proteinExistence type="predicted"/>
<dbReference type="Proteomes" id="UP000594688">
    <property type="component" value="Chromosome"/>
</dbReference>